<dbReference type="Proteomes" id="UP000824469">
    <property type="component" value="Unassembled WGS sequence"/>
</dbReference>
<keyword evidence="2" id="KW-1185">Reference proteome</keyword>
<accession>A0AA38LB19</accession>
<evidence type="ECO:0000313" key="2">
    <source>
        <dbReference type="Proteomes" id="UP000824469"/>
    </source>
</evidence>
<comment type="caution">
    <text evidence="1">The sequence shown here is derived from an EMBL/GenBank/DDBJ whole genome shotgun (WGS) entry which is preliminary data.</text>
</comment>
<evidence type="ECO:0000313" key="1">
    <source>
        <dbReference type="EMBL" id="KAH9318063.1"/>
    </source>
</evidence>
<name>A0AA38LB19_TAXCH</name>
<protein>
    <submittedName>
        <fullName evidence="1">Uncharacterized protein</fullName>
    </submittedName>
</protein>
<organism evidence="1 2">
    <name type="scientific">Taxus chinensis</name>
    <name type="common">Chinese yew</name>
    <name type="synonym">Taxus wallichiana var. chinensis</name>
    <dbReference type="NCBI Taxonomy" id="29808"/>
    <lineage>
        <taxon>Eukaryota</taxon>
        <taxon>Viridiplantae</taxon>
        <taxon>Streptophyta</taxon>
        <taxon>Embryophyta</taxon>
        <taxon>Tracheophyta</taxon>
        <taxon>Spermatophyta</taxon>
        <taxon>Pinopsida</taxon>
        <taxon>Pinidae</taxon>
        <taxon>Conifers II</taxon>
        <taxon>Cupressales</taxon>
        <taxon>Taxaceae</taxon>
        <taxon>Taxus</taxon>
    </lineage>
</organism>
<sequence>DFQATDQEVDQVYLDTDGDNWPFAEIDRNKAPQTIEKRVKGTLQRTDHWCKKN</sequence>
<reference evidence="1 2" key="1">
    <citation type="journal article" date="2021" name="Nat. Plants">
        <title>The Taxus genome provides insights into paclitaxel biosynthesis.</title>
        <authorList>
            <person name="Xiong X."/>
            <person name="Gou J."/>
            <person name="Liao Q."/>
            <person name="Li Y."/>
            <person name="Zhou Q."/>
            <person name="Bi G."/>
            <person name="Li C."/>
            <person name="Du R."/>
            <person name="Wang X."/>
            <person name="Sun T."/>
            <person name="Guo L."/>
            <person name="Liang H."/>
            <person name="Lu P."/>
            <person name="Wu Y."/>
            <person name="Zhang Z."/>
            <person name="Ro D.K."/>
            <person name="Shang Y."/>
            <person name="Huang S."/>
            <person name="Yan J."/>
        </authorList>
    </citation>
    <scope>NUCLEOTIDE SEQUENCE [LARGE SCALE GENOMIC DNA]</scope>
    <source>
        <strain evidence="1">Ta-2019</strain>
    </source>
</reference>
<feature type="non-terminal residue" evidence="1">
    <location>
        <position position="53"/>
    </location>
</feature>
<gene>
    <name evidence="1" type="ORF">KI387_019832</name>
</gene>
<dbReference type="EMBL" id="JAHRHJ020000004">
    <property type="protein sequence ID" value="KAH9318063.1"/>
    <property type="molecule type" value="Genomic_DNA"/>
</dbReference>
<feature type="non-terminal residue" evidence="1">
    <location>
        <position position="1"/>
    </location>
</feature>
<proteinExistence type="predicted"/>
<dbReference type="AlphaFoldDB" id="A0AA38LB19"/>